<name>A0A074ZP72_OPIVI</name>
<sequence length="60" mass="7142">CTLTMLFMRFGVMRICWALQNGTRTIEFHPGNTTLYGTRSLNVRNHQKSVWRIRSRQNRS</sequence>
<protein>
    <submittedName>
        <fullName evidence="2">Uncharacterized protein</fullName>
    </submittedName>
</protein>
<dbReference type="GeneID" id="20318304"/>
<organism evidence="2 3">
    <name type="scientific">Opisthorchis viverrini</name>
    <name type="common">Southeast Asian liver fluke</name>
    <dbReference type="NCBI Taxonomy" id="6198"/>
    <lineage>
        <taxon>Eukaryota</taxon>
        <taxon>Metazoa</taxon>
        <taxon>Spiralia</taxon>
        <taxon>Lophotrochozoa</taxon>
        <taxon>Platyhelminthes</taxon>
        <taxon>Trematoda</taxon>
        <taxon>Digenea</taxon>
        <taxon>Opisthorchiida</taxon>
        <taxon>Opisthorchiata</taxon>
        <taxon>Opisthorchiidae</taxon>
        <taxon>Opisthorchis</taxon>
    </lineage>
</organism>
<keyword evidence="3" id="KW-1185">Reference proteome</keyword>
<dbReference type="RefSeq" id="XP_009167040.1">
    <property type="nucleotide sequence ID" value="XM_009168776.1"/>
</dbReference>
<proteinExistence type="predicted"/>
<dbReference type="CTD" id="20318304"/>
<evidence type="ECO:0000313" key="2">
    <source>
        <dbReference type="EMBL" id="KER29183.1"/>
    </source>
</evidence>
<evidence type="ECO:0000256" key="1">
    <source>
        <dbReference type="SAM" id="SignalP"/>
    </source>
</evidence>
<dbReference type="EMBL" id="KL596683">
    <property type="protein sequence ID" value="KER29183.1"/>
    <property type="molecule type" value="Genomic_DNA"/>
</dbReference>
<feature type="non-terminal residue" evidence="2">
    <location>
        <position position="60"/>
    </location>
</feature>
<dbReference type="Proteomes" id="UP000054324">
    <property type="component" value="Unassembled WGS sequence"/>
</dbReference>
<feature type="non-terminal residue" evidence="2">
    <location>
        <position position="1"/>
    </location>
</feature>
<evidence type="ECO:0000313" key="3">
    <source>
        <dbReference type="Proteomes" id="UP000054324"/>
    </source>
</evidence>
<dbReference type="KEGG" id="ovi:T265_04118"/>
<feature type="signal peptide" evidence="1">
    <location>
        <begin position="1"/>
        <end position="18"/>
    </location>
</feature>
<feature type="chain" id="PRO_5001704192" evidence="1">
    <location>
        <begin position="19"/>
        <end position="60"/>
    </location>
</feature>
<keyword evidence="1" id="KW-0732">Signal</keyword>
<reference evidence="2 3" key="1">
    <citation type="submission" date="2013-11" db="EMBL/GenBank/DDBJ databases">
        <title>Opisthorchis viverrini - life in the bile duct.</title>
        <authorList>
            <person name="Young N.D."/>
            <person name="Nagarajan N."/>
            <person name="Lin S.J."/>
            <person name="Korhonen P.K."/>
            <person name="Jex A.R."/>
            <person name="Hall R.S."/>
            <person name="Safavi-Hemami H."/>
            <person name="Kaewkong W."/>
            <person name="Bertrand D."/>
            <person name="Gao S."/>
            <person name="Seet Q."/>
            <person name="Wongkham S."/>
            <person name="Teh B.T."/>
            <person name="Wongkham C."/>
            <person name="Intapan P.M."/>
            <person name="Maleewong W."/>
            <person name="Yang X."/>
            <person name="Hu M."/>
            <person name="Wang Z."/>
            <person name="Hofmann A."/>
            <person name="Sternberg P.W."/>
            <person name="Tan P."/>
            <person name="Wang J."/>
            <person name="Gasser R.B."/>
        </authorList>
    </citation>
    <scope>NUCLEOTIDE SEQUENCE [LARGE SCALE GENOMIC DNA]</scope>
</reference>
<gene>
    <name evidence="2" type="ORF">T265_04118</name>
</gene>
<accession>A0A074ZP72</accession>
<dbReference type="AlphaFoldDB" id="A0A074ZP72"/>